<protein>
    <recommendedName>
        <fullName evidence="16">Peptidase M14 domain-containing protein</fullName>
    </recommendedName>
</protein>
<organism evidence="17 18">
    <name type="scientific">Larinioides sclopetarius</name>
    <dbReference type="NCBI Taxonomy" id="280406"/>
    <lineage>
        <taxon>Eukaryota</taxon>
        <taxon>Metazoa</taxon>
        <taxon>Ecdysozoa</taxon>
        <taxon>Arthropoda</taxon>
        <taxon>Chelicerata</taxon>
        <taxon>Arachnida</taxon>
        <taxon>Araneae</taxon>
        <taxon>Araneomorphae</taxon>
        <taxon>Entelegynae</taxon>
        <taxon>Araneoidea</taxon>
        <taxon>Araneidae</taxon>
        <taxon>Larinioides</taxon>
    </lineage>
</organism>
<dbReference type="SUPFAM" id="SSF54897">
    <property type="entry name" value="Protease propeptides/inhibitors"/>
    <property type="match status" value="1"/>
</dbReference>
<keyword evidence="8 15" id="KW-0732">Signal</keyword>
<dbReference type="Pfam" id="PF02244">
    <property type="entry name" value="Propep_M14"/>
    <property type="match status" value="1"/>
</dbReference>
<evidence type="ECO:0000256" key="7">
    <source>
        <dbReference type="ARBA" id="ARBA00022723"/>
    </source>
</evidence>
<evidence type="ECO:0000256" key="8">
    <source>
        <dbReference type="ARBA" id="ARBA00022729"/>
    </source>
</evidence>
<dbReference type="PRINTS" id="PR00765">
    <property type="entry name" value="CRBOXYPTASEA"/>
</dbReference>
<evidence type="ECO:0000256" key="4">
    <source>
        <dbReference type="ARBA" id="ARBA00022525"/>
    </source>
</evidence>
<dbReference type="GO" id="GO:0006508">
    <property type="term" value="P:proteolysis"/>
    <property type="evidence" value="ECO:0007669"/>
    <property type="project" value="UniProtKB-KW"/>
</dbReference>
<keyword evidence="5" id="KW-0121">Carboxypeptidase</keyword>
<dbReference type="Gene3D" id="3.30.70.340">
    <property type="entry name" value="Metallocarboxypeptidase-like"/>
    <property type="match status" value="1"/>
</dbReference>
<dbReference type="Gene3D" id="3.40.630.10">
    <property type="entry name" value="Zn peptidases"/>
    <property type="match status" value="1"/>
</dbReference>
<evidence type="ECO:0000259" key="16">
    <source>
        <dbReference type="PROSITE" id="PS52035"/>
    </source>
</evidence>
<feature type="signal peptide" evidence="15">
    <location>
        <begin position="1"/>
        <end position="23"/>
    </location>
</feature>
<evidence type="ECO:0000256" key="12">
    <source>
        <dbReference type="ARBA" id="ARBA00023157"/>
    </source>
</evidence>
<dbReference type="SUPFAM" id="SSF53187">
    <property type="entry name" value="Zn-dependent exopeptidases"/>
    <property type="match status" value="1"/>
</dbReference>
<dbReference type="PANTHER" id="PTHR11705">
    <property type="entry name" value="PROTEASE FAMILY M14 CARBOXYPEPTIDASE A,B"/>
    <property type="match status" value="1"/>
</dbReference>
<dbReference type="SMART" id="SM00631">
    <property type="entry name" value="Zn_pept"/>
    <property type="match status" value="1"/>
</dbReference>
<dbReference type="PROSITE" id="PS52035">
    <property type="entry name" value="PEPTIDASE_M14"/>
    <property type="match status" value="1"/>
</dbReference>
<keyword evidence="18" id="KW-1185">Reference proteome</keyword>
<evidence type="ECO:0000256" key="5">
    <source>
        <dbReference type="ARBA" id="ARBA00022645"/>
    </source>
</evidence>
<dbReference type="CDD" id="cd03860">
    <property type="entry name" value="M14_CP_A-B_like"/>
    <property type="match status" value="1"/>
</dbReference>
<comment type="caution">
    <text evidence="17">The sequence shown here is derived from an EMBL/GenBank/DDBJ whole genome shotgun (WGS) entry which is preliminary data.</text>
</comment>
<evidence type="ECO:0000256" key="15">
    <source>
        <dbReference type="SAM" id="SignalP"/>
    </source>
</evidence>
<evidence type="ECO:0000256" key="13">
    <source>
        <dbReference type="ARBA" id="ARBA00057299"/>
    </source>
</evidence>
<keyword evidence="4" id="KW-0964">Secreted</keyword>
<dbReference type="InterPro" id="IPR003146">
    <property type="entry name" value="M14A_act_pep"/>
</dbReference>
<keyword evidence="12" id="KW-1015">Disulfide bond</keyword>
<dbReference type="Proteomes" id="UP001497382">
    <property type="component" value="Unassembled WGS sequence"/>
</dbReference>
<dbReference type="GO" id="GO:0005615">
    <property type="term" value="C:extracellular space"/>
    <property type="evidence" value="ECO:0007669"/>
    <property type="project" value="TreeGrafter"/>
</dbReference>
<dbReference type="InterPro" id="IPR000834">
    <property type="entry name" value="Peptidase_M14"/>
</dbReference>
<evidence type="ECO:0000313" key="17">
    <source>
        <dbReference type="EMBL" id="CAL1274666.1"/>
    </source>
</evidence>
<dbReference type="AlphaFoldDB" id="A0AAV1ZWA9"/>
<evidence type="ECO:0000256" key="11">
    <source>
        <dbReference type="ARBA" id="ARBA00023049"/>
    </source>
</evidence>
<name>A0AAV1ZWA9_9ARAC</name>
<dbReference type="InterPro" id="IPR036990">
    <property type="entry name" value="M14A-like_propep"/>
</dbReference>
<keyword evidence="10" id="KW-0862">Zinc</keyword>
<evidence type="ECO:0000256" key="10">
    <source>
        <dbReference type="ARBA" id="ARBA00022833"/>
    </source>
</evidence>
<evidence type="ECO:0000256" key="2">
    <source>
        <dbReference type="ARBA" id="ARBA00004613"/>
    </source>
</evidence>
<comment type="cofactor">
    <cofactor evidence="1">
        <name>Zn(2+)</name>
        <dbReference type="ChEBI" id="CHEBI:29105"/>
    </cofactor>
</comment>
<keyword evidence="6" id="KW-0645">Protease</keyword>
<dbReference type="EMBL" id="CAXIEN010000078">
    <property type="protein sequence ID" value="CAL1274666.1"/>
    <property type="molecule type" value="Genomic_DNA"/>
</dbReference>
<gene>
    <name evidence="17" type="ORF">LARSCL_LOCUS7592</name>
</gene>
<evidence type="ECO:0000256" key="9">
    <source>
        <dbReference type="ARBA" id="ARBA00022801"/>
    </source>
</evidence>
<feature type="active site" description="Proton donor/acceptor" evidence="14">
    <location>
        <position position="389"/>
    </location>
</feature>
<comment type="subcellular location">
    <subcellularLocation>
        <location evidence="2">Secreted</location>
    </subcellularLocation>
</comment>
<keyword evidence="9" id="KW-0378">Hydrolase</keyword>
<evidence type="ECO:0000256" key="6">
    <source>
        <dbReference type="ARBA" id="ARBA00022670"/>
    </source>
</evidence>
<evidence type="ECO:0000313" key="18">
    <source>
        <dbReference type="Proteomes" id="UP001497382"/>
    </source>
</evidence>
<dbReference type="Pfam" id="PF00246">
    <property type="entry name" value="Peptidase_M14"/>
    <property type="match status" value="1"/>
</dbReference>
<reference evidence="17 18" key="1">
    <citation type="submission" date="2024-04" db="EMBL/GenBank/DDBJ databases">
        <authorList>
            <person name="Rising A."/>
            <person name="Reimegard J."/>
            <person name="Sonavane S."/>
            <person name="Akerstrom W."/>
            <person name="Nylinder S."/>
            <person name="Hedman E."/>
            <person name="Kallberg Y."/>
        </authorList>
    </citation>
    <scope>NUCLEOTIDE SEQUENCE [LARGE SCALE GENOMIC DNA]</scope>
</reference>
<evidence type="ECO:0000256" key="14">
    <source>
        <dbReference type="PROSITE-ProRule" id="PRU01379"/>
    </source>
</evidence>
<sequence>MFTYLQTYLTLIFLLSLFNSCFCNEFNYDRYSLLRITPKTESQLQSLSDLHAKHVDELDVWLRTTAVNHSADVMVKPTIKDFLIKKLASLRMPYEILIDDIGKKIKEDKVTPEERAKLGFFETYPSLRQIDQYVQDLVNKFPECLSLIPFGTSFEGRPLQILKISSYSSERKSSIWIQGGAHAREQIGPATVLYIATELACLCYKENEEIYELLNSFDWYILPVLNPDGYEYAQNTDRLWRKTRSRHPNPQNCVGVDANRNWDIKWSDTTGSSSRACSDYYAGPSAFSEPETRAVSEFMLDNLKGRLILFLDFHSYSQRWLTPYGYSSKLPPNYHEQKRLAEVATRALELVNGTKYSVGSTGNIMYTVTGGARDWVYDVICAKYSYVVELRDKGDFGFILSRRFILPTAMETWEGVKAMGFDMAEKLFLDADSEKYSGR</sequence>
<dbReference type="FunFam" id="3.40.630.10:FF:000040">
    <property type="entry name" value="zinc carboxypeptidase"/>
    <property type="match status" value="1"/>
</dbReference>
<evidence type="ECO:0000256" key="1">
    <source>
        <dbReference type="ARBA" id="ARBA00001947"/>
    </source>
</evidence>
<dbReference type="PANTHER" id="PTHR11705:SF91">
    <property type="entry name" value="FI01817P-RELATED"/>
    <property type="match status" value="1"/>
</dbReference>
<dbReference type="GO" id="GO:0008270">
    <property type="term" value="F:zinc ion binding"/>
    <property type="evidence" value="ECO:0007669"/>
    <property type="project" value="InterPro"/>
</dbReference>
<dbReference type="GO" id="GO:0004181">
    <property type="term" value="F:metallocarboxypeptidase activity"/>
    <property type="evidence" value="ECO:0007669"/>
    <property type="project" value="InterPro"/>
</dbReference>
<comment type="similarity">
    <text evidence="3 14">Belongs to the peptidase M14 family.</text>
</comment>
<proteinExistence type="inferred from homology"/>
<keyword evidence="11" id="KW-0482">Metalloprotease</keyword>
<evidence type="ECO:0000256" key="3">
    <source>
        <dbReference type="ARBA" id="ARBA00005988"/>
    </source>
</evidence>
<keyword evidence="7" id="KW-0479">Metal-binding</keyword>
<feature type="domain" description="Peptidase M14" evidence="16">
    <location>
        <begin position="123"/>
        <end position="423"/>
    </location>
</feature>
<accession>A0AAV1ZWA9</accession>
<comment type="function">
    <text evidence="13">Involved in the digestion of the blood meal.</text>
</comment>
<feature type="chain" id="PRO_5043595313" description="Peptidase M14 domain-containing protein" evidence="15">
    <location>
        <begin position="24"/>
        <end position="439"/>
    </location>
</feature>